<evidence type="ECO:0000313" key="4">
    <source>
        <dbReference type="Proteomes" id="UP001501444"/>
    </source>
</evidence>
<dbReference type="InterPro" id="IPR016718">
    <property type="entry name" value="rRNA_m1G-MeTrfase_A_prd"/>
</dbReference>
<keyword evidence="3" id="KW-0808">Transferase</keyword>
<organism evidence="3 4">
    <name type="scientific">Dactylosporangium salmoneum</name>
    <dbReference type="NCBI Taxonomy" id="53361"/>
    <lineage>
        <taxon>Bacteria</taxon>
        <taxon>Bacillati</taxon>
        <taxon>Actinomycetota</taxon>
        <taxon>Actinomycetes</taxon>
        <taxon>Micromonosporales</taxon>
        <taxon>Micromonosporaceae</taxon>
        <taxon>Dactylosporangium</taxon>
    </lineage>
</organism>
<dbReference type="EMBL" id="BAAARV010000119">
    <property type="protein sequence ID" value="GAA2389330.1"/>
    <property type="molecule type" value="Genomic_DNA"/>
</dbReference>
<dbReference type="GO" id="GO:0032259">
    <property type="term" value="P:methylation"/>
    <property type="evidence" value="ECO:0007669"/>
    <property type="project" value="UniProtKB-KW"/>
</dbReference>
<reference evidence="4" key="1">
    <citation type="journal article" date="2019" name="Int. J. Syst. Evol. Microbiol.">
        <title>The Global Catalogue of Microorganisms (GCM) 10K type strain sequencing project: providing services to taxonomists for standard genome sequencing and annotation.</title>
        <authorList>
            <consortium name="The Broad Institute Genomics Platform"/>
            <consortium name="The Broad Institute Genome Sequencing Center for Infectious Disease"/>
            <person name="Wu L."/>
            <person name="Ma J."/>
        </authorList>
    </citation>
    <scope>NUCLEOTIDE SEQUENCE [LARGE SCALE GENOMIC DNA]</scope>
    <source>
        <strain evidence="4">JCM 3272</strain>
    </source>
</reference>
<dbReference type="Pfam" id="PF08241">
    <property type="entry name" value="Methyltransf_11"/>
    <property type="match status" value="1"/>
</dbReference>
<dbReference type="InterPro" id="IPR048647">
    <property type="entry name" value="RlmA_N"/>
</dbReference>
<dbReference type="GO" id="GO:0008168">
    <property type="term" value="F:methyltransferase activity"/>
    <property type="evidence" value="ECO:0007669"/>
    <property type="project" value="UniProtKB-KW"/>
</dbReference>
<dbReference type="SUPFAM" id="SSF53335">
    <property type="entry name" value="S-adenosyl-L-methionine-dependent methyltransferases"/>
    <property type="match status" value="1"/>
</dbReference>
<comment type="caution">
    <text evidence="3">The sequence shown here is derived from an EMBL/GenBank/DDBJ whole genome shotgun (WGS) entry which is preliminary data.</text>
</comment>
<sequence>MHPDVITHLRCPVCHGSLSSAERALRCAQGHSFDIARQGYVDLTAGRPAHTGDTPEMVAAREALLAAGHFAPLSAAIAALPAAPGPVVEVGAGTAHYLSRFIEPGGSVGIAVDTSKAALRRAARAHERIGAVRADIWQGLPVADGAAAAILDVFAPRAGAEFARVLRPDGVLIVATPAEGHLAELVDALGLIRVDPDKRERLRKSLDPWFAQADEQRVRSPLTLSRADALALVGMGPSAWHTDRAAIAARLDAMAEPISATLDVDLTTWRPR</sequence>
<accession>A0ABN3HWD3</accession>
<dbReference type="PIRSF" id="PIRSF018249">
    <property type="entry name" value="MyrA_prd"/>
    <property type="match status" value="1"/>
</dbReference>
<dbReference type="RefSeq" id="WP_344619880.1">
    <property type="nucleotide sequence ID" value="NZ_BAAARV010000119.1"/>
</dbReference>
<evidence type="ECO:0000313" key="3">
    <source>
        <dbReference type="EMBL" id="GAA2389330.1"/>
    </source>
</evidence>
<feature type="domain" description="23S rRNA (guanine(745)-N(1))-methyltransferase N-terminal" evidence="2">
    <location>
        <begin position="10"/>
        <end position="43"/>
    </location>
</feature>
<protein>
    <submittedName>
        <fullName evidence="3">Methyltransferase domain-containing protein</fullName>
    </submittedName>
</protein>
<keyword evidence="3" id="KW-0489">Methyltransferase</keyword>
<evidence type="ECO:0000259" key="1">
    <source>
        <dbReference type="Pfam" id="PF08241"/>
    </source>
</evidence>
<evidence type="ECO:0000259" key="2">
    <source>
        <dbReference type="Pfam" id="PF21302"/>
    </source>
</evidence>
<dbReference type="Gene3D" id="3.40.50.150">
    <property type="entry name" value="Vaccinia Virus protein VP39"/>
    <property type="match status" value="1"/>
</dbReference>
<dbReference type="Pfam" id="PF21302">
    <property type="entry name" value="Zn_ribbon_RlmA"/>
    <property type="match status" value="1"/>
</dbReference>
<feature type="domain" description="Methyltransferase type 11" evidence="1">
    <location>
        <begin position="88"/>
        <end position="174"/>
    </location>
</feature>
<dbReference type="InterPro" id="IPR029063">
    <property type="entry name" value="SAM-dependent_MTases_sf"/>
</dbReference>
<keyword evidence="4" id="KW-1185">Reference proteome</keyword>
<name>A0ABN3HWD3_9ACTN</name>
<proteinExistence type="predicted"/>
<dbReference type="Proteomes" id="UP001501444">
    <property type="component" value="Unassembled WGS sequence"/>
</dbReference>
<gene>
    <name evidence="3" type="ORF">GCM10010170_100890</name>
</gene>
<dbReference type="InterPro" id="IPR013216">
    <property type="entry name" value="Methyltransf_11"/>
</dbReference>